<proteinExistence type="predicted"/>
<dbReference type="Proteomes" id="UP001054811">
    <property type="component" value="Chromosome"/>
</dbReference>
<gene>
    <name evidence="1" type="ORF">L2X98_20425</name>
</gene>
<evidence type="ECO:0000313" key="2">
    <source>
        <dbReference type="Proteomes" id="UP001054811"/>
    </source>
</evidence>
<organism evidence="1 2">
    <name type="scientific">Microbacterium elymi</name>
    <dbReference type="NCBI Taxonomy" id="2909587"/>
    <lineage>
        <taxon>Bacteria</taxon>
        <taxon>Bacillati</taxon>
        <taxon>Actinomycetota</taxon>
        <taxon>Actinomycetes</taxon>
        <taxon>Micrococcales</taxon>
        <taxon>Microbacteriaceae</taxon>
        <taxon>Microbacterium</taxon>
    </lineage>
</organism>
<dbReference type="Gene3D" id="3.40.960.10">
    <property type="entry name" value="VSR Endonuclease"/>
    <property type="match status" value="1"/>
</dbReference>
<reference evidence="1" key="1">
    <citation type="submission" date="2022-01" db="EMBL/GenBank/DDBJ databases">
        <title>Microbacterium eymi and Microbacterium rhizovicinus sp. nov., isolated from the rhizospheric soil of Elymus tsukushiensis, a plant native to the Dokdo Islands, Republic of Korea.</title>
        <authorList>
            <person name="Hwang Y.J."/>
        </authorList>
    </citation>
    <scope>NUCLEOTIDE SEQUENCE</scope>
    <source>
        <strain evidence="1">KUDC0405</strain>
    </source>
</reference>
<dbReference type="RefSeq" id="WP_259612254.1">
    <property type="nucleotide sequence ID" value="NZ_CP091139.2"/>
</dbReference>
<name>A0ABY5NKF9_9MICO</name>
<evidence type="ECO:0000313" key="1">
    <source>
        <dbReference type="EMBL" id="UUT35642.1"/>
    </source>
</evidence>
<accession>A0ABY5NKF9</accession>
<protein>
    <recommendedName>
        <fullName evidence="3">DUF559 domain-containing protein</fullName>
    </recommendedName>
</protein>
<keyword evidence="2" id="KW-1185">Reference proteome</keyword>
<sequence>MQAVLCQPVRAAIATLDSAIHRGLVGAEQLDAVFDALPRRLRVIRKHLDAAAESGAESIMRIILRRLGCRVQSQVKIPDVGRVDFLVDGWLIVECDSEAYHADWEQQKKDHRRDQAAAARGLVTYRPIAEDIFWNADVVVRAVRGLLLTRAVR</sequence>
<evidence type="ECO:0008006" key="3">
    <source>
        <dbReference type="Google" id="ProtNLM"/>
    </source>
</evidence>
<dbReference type="EMBL" id="CP091139">
    <property type="protein sequence ID" value="UUT35642.1"/>
    <property type="molecule type" value="Genomic_DNA"/>
</dbReference>